<accession>A0A0F4VMV2</accession>
<dbReference type="AlphaFoldDB" id="A0A0F4VMV2"/>
<dbReference type="RefSeq" id="WP_280135985.1">
    <property type="nucleotide sequence ID" value="NZ_JMTK01000001.1"/>
</dbReference>
<comment type="caution">
    <text evidence="1">The sequence shown here is derived from an EMBL/GenBank/DDBJ whole genome shotgun (WGS) entry which is preliminary data.</text>
</comment>
<dbReference type="EMBL" id="JMTK01000001">
    <property type="protein sequence ID" value="KJZ82615.1"/>
    <property type="molecule type" value="Genomic_DNA"/>
</dbReference>
<gene>
    <name evidence="1" type="ORF">DJ66_0224</name>
</gene>
<reference evidence="1 2" key="1">
    <citation type="journal article" date="2015" name="Phytopathology">
        <title>Genomes of Candidatus Liberibacter solanacearum haplotype A from New Zealand and the USA suggest significant genome plasticity in the species.</title>
        <authorList>
            <person name="Thompson S.M."/>
            <person name="Johnson C.P."/>
            <person name="Lu A.Y."/>
            <person name="Frampton R.A."/>
            <person name="Sullivan K.L."/>
            <person name="Fiers M.W."/>
            <person name="Crowhurst R.N."/>
            <person name="Pitman A.R."/>
            <person name="Scott I."/>
            <person name="Gudmestad N.C."/>
            <person name="Smith G.R."/>
        </authorList>
    </citation>
    <scope>NUCLEOTIDE SEQUENCE [LARGE SCALE GENOMIC DNA]</scope>
    <source>
        <strain evidence="1 2">LsoNZ1</strain>
    </source>
</reference>
<proteinExistence type="predicted"/>
<name>A0A0F4VMV2_9HYPH</name>
<keyword evidence="2" id="KW-1185">Reference proteome</keyword>
<evidence type="ECO:0000313" key="2">
    <source>
        <dbReference type="Proteomes" id="UP000033731"/>
    </source>
</evidence>
<organism evidence="1 2">
    <name type="scientific">Candidatus Liberibacter solanacearum</name>
    <dbReference type="NCBI Taxonomy" id="556287"/>
    <lineage>
        <taxon>Bacteria</taxon>
        <taxon>Pseudomonadati</taxon>
        <taxon>Pseudomonadota</taxon>
        <taxon>Alphaproteobacteria</taxon>
        <taxon>Hyphomicrobiales</taxon>
        <taxon>Rhizobiaceae</taxon>
        <taxon>Liberibacter</taxon>
    </lineage>
</organism>
<evidence type="ECO:0000313" key="1">
    <source>
        <dbReference type="EMBL" id="KJZ82615.1"/>
    </source>
</evidence>
<dbReference type="Proteomes" id="UP000033731">
    <property type="component" value="Unassembled WGS sequence"/>
</dbReference>
<dbReference type="PATRIC" id="fig|556287.9.peg.237"/>
<sequence length="40" mass="4428">MKIECVKIQGETQVNMVQAQTDIPIKLAKIKAQSTKSGIR</sequence>
<protein>
    <submittedName>
        <fullName evidence="1">Uncharacterized protein</fullName>
    </submittedName>
</protein>